<reference evidence="2" key="1">
    <citation type="submission" date="2017-12" db="EMBL/GenBank/DDBJ databases">
        <title>Draft genome sequence of Telmatospirillum siberiense 26-4b1T, an acidotolerant peatland alphaproteobacterium potentially involved in sulfur cycling.</title>
        <authorList>
            <person name="Hausmann B."/>
            <person name="Pjevac P."/>
            <person name="Schreck K."/>
            <person name="Herbold C.W."/>
            <person name="Daims H."/>
            <person name="Wagner M."/>
            <person name="Pester M."/>
            <person name="Loy A."/>
        </authorList>
    </citation>
    <scope>NUCLEOTIDE SEQUENCE [LARGE SCALE GENOMIC DNA]</scope>
    <source>
        <strain evidence="2">26-4b1</strain>
    </source>
</reference>
<dbReference type="AlphaFoldDB" id="A0A2N3PUC3"/>
<protein>
    <submittedName>
        <fullName evidence="1">Uncharacterized protein</fullName>
    </submittedName>
</protein>
<comment type="caution">
    <text evidence="1">The sequence shown here is derived from an EMBL/GenBank/DDBJ whole genome shotgun (WGS) entry which is preliminary data.</text>
</comment>
<evidence type="ECO:0000313" key="1">
    <source>
        <dbReference type="EMBL" id="PKU23999.1"/>
    </source>
</evidence>
<dbReference type="Proteomes" id="UP000233293">
    <property type="component" value="Unassembled WGS sequence"/>
</dbReference>
<sequence>MVRGVPMDEREMYAEMNALLGSIAKAFDLEPQEAARAVEAGEVGIEMREDFRGERYLAAQYRGRSAQIYQGAIKRPPESMTSPSNS</sequence>
<keyword evidence="2" id="KW-1185">Reference proteome</keyword>
<dbReference type="EMBL" id="PIUM01000015">
    <property type="protein sequence ID" value="PKU23999.1"/>
    <property type="molecule type" value="Genomic_DNA"/>
</dbReference>
<gene>
    <name evidence="1" type="ORF">CWS72_14160</name>
</gene>
<name>A0A2N3PUC3_9PROT</name>
<organism evidence="1 2">
    <name type="scientific">Telmatospirillum siberiense</name>
    <dbReference type="NCBI Taxonomy" id="382514"/>
    <lineage>
        <taxon>Bacteria</taxon>
        <taxon>Pseudomonadati</taxon>
        <taxon>Pseudomonadota</taxon>
        <taxon>Alphaproteobacteria</taxon>
        <taxon>Rhodospirillales</taxon>
        <taxon>Rhodospirillaceae</taxon>
        <taxon>Telmatospirillum</taxon>
    </lineage>
</organism>
<proteinExistence type="predicted"/>
<evidence type="ECO:0000313" key="2">
    <source>
        <dbReference type="Proteomes" id="UP000233293"/>
    </source>
</evidence>
<accession>A0A2N3PUC3</accession>